<dbReference type="SUPFAM" id="SSF52058">
    <property type="entry name" value="L domain-like"/>
    <property type="match status" value="1"/>
</dbReference>
<dbReference type="EnsemblMetazoa" id="AALFPA23_003428.R3795">
    <property type="protein sequence ID" value="AALFPA23_003428.P3795"/>
    <property type="gene ID" value="AALFPA23_003428"/>
</dbReference>
<name>A0ABM1XW67_AEDAL</name>
<reference evidence="4" key="1">
    <citation type="journal article" date="2015" name="Proc. Natl. Acad. Sci. U.S.A.">
        <title>Genome sequence of the Asian Tiger mosquito, Aedes albopictus, reveals insights into its biology, genetics, and evolution.</title>
        <authorList>
            <person name="Chen X.G."/>
            <person name="Jiang X."/>
            <person name="Gu J."/>
            <person name="Xu M."/>
            <person name="Wu Y."/>
            <person name="Deng Y."/>
            <person name="Zhang C."/>
            <person name="Bonizzoni M."/>
            <person name="Dermauw W."/>
            <person name="Vontas J."/>
            <person name="Armbruster P."/>
            <person name="Huang X."/>
            <person name="Yang Y."/>
            <person name="Zhang H."/>
            <person name="He W."/>
            <person name="Peng H."/>
            <person name="Liu Y."/>
            <person name="Wu K."/>
            <person name="Chen J."/>
            <person name="Lirakis M."/>
            <person name="Topalis P."/>
            <person name="Van Leeuwen T."/>
            <person name="Hall A.B."/>
            <person name="Jiang X."/>
            <person name="Thorpe C."/>
            <person name="Mueller R.L."/>
            <person name="Sun C."/>
            <person name="Waterhouse R.M."/>
            <person name="Yan G."/>
            <person name="Tu Z.J."/>
            <person name="Fang X."/>
            <person name="James A.A."/>
        </authorList>
    </citation>
    <scope>NUCLEOTIDE SEQUENCE [LARGE SCALE GENOMIC DNA]</scope>
    <source>
        <strain evidence="4">Foshan</strain>
    </source>
</reference>
<evidence type="ECO:0000256" key="2">
    <source>
        <dbReference type="ARBA" id="ARBA00022737"/>
    </source>
</evidence>
<dbReference type="Gene3D" id="3.80.10.10">
    <property type="entry name" value="Ribonuclease Inhibitor"/>
    <property type="match status" value="1"/>
</dbReference>
<evidence type="ECO:0000313" key="3">
    <source>
        <dbReference type="EnsemblMetazoa" id="AALFPA23_003428.P3795"/>
    </source>
</evidence>
<dbReference type="InterPro" id="IPR003591">
    <property type="entry name" value="Leu-rich_rpt_typical-subtyp"/>
</dbReference>
<protein>
    <submittedName>
        <fullName evidence="3">Uncharacterized protein</fullName>
    </submittedName>
</protein>
<keyword evidence="1" id="KW-0433">Leucine-rich repeat</keyword>
<keyword evidence="4" id="KW-1185">Reference proteome</keyword>
<keyword evidence="2" id="KW-0677">Repeat</keyword>
<organism evidence="3 4">
    <name type="scientific">Aedes albopictus</name>
    <name type="common">Asian tiger mosquito</name>
    <name type="synonym">Stegomyia albopicta</name>
    <dbReference type="NCBI Taxonomy" id="7160"/>
    <lineage>
        <taxon>Eukaryota</taxon>
        <taxon>Metazoa</taxon>
        <taxon>Ecdysozoa</taxon>
        <taxon>Arthropoda</taxon>
        <taxon>Hexapoda</taxon>
        <taxon>Insecta</taxon>
        <taxon>Pterygota</taxon>
        <taxon>Neoptera</taxon>
        <taxon>Endopterygota</taxon>
        <taxon>Diptera</taxon>
        <taxon>Nematocera</taxon>
        <taxon>Culicoidea</taxon>
        <taxon>Culicidae</taxon>
        <taxon>Culicinae</taxon>
        <taxon>Aedini</taxon>
        <taxon>Aedes</taxon>
        <taxon>Stegomyia</taxon>
    </lineage>
</organism>
<dbReference type="InterPro" id="IPR032675">
    <property type="entry name" value="LRR_dom_sf"/>
</dbReference>
<sequence length="312" mass="36314">MINLTIWSPTADTFEHLDQRVRWLTIKHSSISKVYLLPSIDVLCITQSEVSEIVIVNWQKMNDIVTWKIEVRNTSIKSIPFNIDKLVKLNDLEWSNNKIESLNLSSLNGLNELTHVTFIRCSILEIVDRDPVHLPSLLVLVLKQNNISHIETNRWSLPKLSSLNLDNNQLSQIPTLKQFTSLRALHLRQNLISNIEHSDLSSLKNLTILLLSYNRIAHLDSWRSIHLPKVKTLHLNSNHLRRLDVRTWRLPKLKEFFIEDNQLRTIEGFESIANGLRLFSFGGNPWDCAWVHFAVVELKEQLQSEWVESCRI</sequence>
<dbReference type="Proteomes" id="UP000069940">
    <property type="component" value="Unassembled WGS sequence"/>
</dbReference>
<dbReference type="RefSeq" id="XP_062709883.1">
    <property type="nucleotide sequence ID" value="XM_062853899.1"/>
</dbReference>
<accession>A0ABM1XW67</accession>
<proteinExistence type="predicted"/>
<dbReference type="InterPro" id="IPR050541">
    <property type="entry name" value="LRR_TM_domain-containing"/>
</dbReference>
<dbReference type="GeneID" id="134288598"/>
<dbReference type="SMART" id="SM00365">
    <property type="entry name" value="LRR_SD22"/>
    <property type="match status" value="3"/>
</dbReference>
<evidence type="ECO:0000313" key="4">
    <source>
        <dbReference type="Proteomes" id="UP000069940"/>
    </source>
</evidence>
<dbReference type="PANTHER" id="PTHR24369">
    <property type="entry name" value="ANTIGEN BSP, PUTATIVE-RELATED"/>
    <property type="match status" value="1"/>
</dbReference>
<evidence type="ECO:0000256" key="1">
    <source>
        <dbReference type="ARBA" id="ARBA00022614"/>
    </source>
</evidence>
<dbReference type="Pfam" id="PF13855">
    <property type="entry name" value="LRR_8"/>
    <property type="match status" value="2"/>
</dbReference>
<dbReference type="SMART" id="SM00369">
    <property type="entry name" value="LRR_TYP"/>
    <property type="match status" value="6"/>
</dbReference>
<dbReference type="PROSITE" id="PS51450">
    <property type="entry name" value="LRR"/>
    <property type="match status" value="2"/>
</dbReference>
<dbReference type="InterPro" id="IPR001611">
    <property type="entry name" value="Leu-rich_rpt"/>
</dbReference>
<reference evidence="3" key="2">
    <citation type="submission" date="2025-05" db="UniProtKB">
        <authorList>
            <consortium name="EnsemblMetazoa"/>
        </authorList>
    </citation>
    <scope>IDENTIFICATION</scope>
    <source>
        <strain evidence="3">Foshan</strain>
    </source>
</reference>
<dbReference type="PANTHER" id="PTHR24369:SF204">
    <property type="entry name" value="PROTEIN PHOSPHATASE 1 REGULATORY SUBUNIT 29-RELATED"/>
    <property type="match status" value="1"/>
</dbReference>